<sequence>MNQVEVTYFIVFAIIILFSPFFPTHLLLLLDSIVARIAAILLLLYLISIGPTVGIMGLMAFSLLYLERNRRKVKIAAKKIDLMDFSKPDHATVEEAGKPQRTVPVNEFDKPVHTETSAIPQDDTCDITNFEPVAPTINEKGVLATIYPLNKGAPESGSASDELFEQLGFGHVDGVETMGDS</sequence>
<keyword evidence="1" id="KW-1133">Transmembrane helix</keyword>
<accession>A0A6C0BFB9</accession>
<evidence type="ECO:0000256" key="1">
    <source>
        <dbReference type="SAM" id="Phobius"/>
    </source>
</evidence>
<keyword evidence="1" id="KW-0472">Membrane</keyword>
<proteinExistence type="predicted"/>
<feature type="transmembrane region" description="Helical" evidence="1">
    <location>
        <begin position="6"/>
        <end position="30"/>
    </location>
</feature>
<reference evidence="2" key="1">
    <citation type="journal article" date="2020" name="Nature">
        <title>Giant virus diversity and host interactions through global metagenomics.</title>
        <authorList>
            <person name="Schulz F."/>
            <person name="Roux S."/>
            <person name="Paez-Espino D."/>
            <person name="Jungbluth S."/>
            <person name="Walsh D.A."/>
            <person name="Denef V.J."/>
            <person name="McMahon K.D."/>
            <person name="Konstantinidis K.T."/>
            <person name="Eloe-Fadrosh E.A."/>
            <person name="Kyrpides N.C."/>
            <person name="Woyke T."/>
        </authorList>
    </citation>
    <scope>NUCLEOTIDE SEQUENCE</scope>
    <source>
        <strain evidence="2">GVMAG-M-3300013004-44</strain>
    </source>
</reference>
<organism evidence="2">
    <name type="scientific">viral metagenome</name>
    <dbReference type="NCBI Taxonomy" id="1070528"/>
    <lineage>
        <taxon>unclassified sequences</taxon>
        <taxon>metagenomes</taxon>
        <taxon>organismal metagenomes</taxon>
    </lineage>
</organism>
<keyword evidence="1" id="KW-0812">Transmembrane</keyword>
<protein>
    <submittedName>
        <fullName evidence="2">Uncharacterized protein</fullName>
    </submittedName>
</protein>
<dbReference type="AlphaFoldDB" id="A0A6C0BFB9"/>
<dbReference type="EMBL" id="MN739154">
    <property type="protein sequence ID" value="QHS90997.1"/>
    <property type="molecule type" value="Genomic_DNA"/>
</dbReference>
<name>A0A6C0BFB9_9ZZZZ</name>
<evidence type="ECO:0000313" key="2">
    <source>
        <dbReference type="EMBL" id="QHS90997.1"/>
    </source>
</evidence>
<feature type="transmembrane region" description="Helical" evidence="1">
    <location>
        <begin position="42"/>
        <end position="66"/>
    </location>
</feature>